<protein>
    <submittedName>
        <fullName evidence="2">Uncharacterized protein</fullName>
    </submittedName>
</protein>
<evidence type="ECO:0000256" key="1">
    <source>
        <dbReference type="SAM" id="MobiDB-lite"/>
    </source>
</evidence>
<evidence type="ECO:0000313" key="2">
    <source>
        <dbReference type="EMBL" id="EXB47705.1"/>
    </source>
</evidence>
<evidence type="ECO:0000313" key="3">
    <source>
        <dbReference type="Proteomes" id="UP000030645"/>
    </source>
</evidence>
<name>W9QPJ5_9ROSA</name>
<organism evidence="2 3">
    <name type="scientific">Morus notabilis</name>
    <dbReference type="NCBI Taxonomy" id="981085"/>
    <lineage>
        <taxon>Eukaryota</taxon>
        <taxon>Viridiplantae</taxon>
        <taxon>Streptophyta</taxon>
        <taxon>Embryophyta</taxon>
        <taxon>Tracheophyta</taxon>
        <taxon>Spermatophyta</taxon>
        <taxon>Magnoliopsida</taxon>
        <taxon>eudicotyledons</taxon>
        <taxon>Gunneridae</taxon>
        <taxon>Pentapetalae</taxon>
        <taxon>rosids</taxon>
        <taxon>fabids</taxon>
        <taxon>Rosales</taxon>
        <taxon>Moraceae</taxon>
        <taxon>Moreae</taxon>
        <taxon>Morus</taxon>
    </lineage>
</organism>
<dbReference type="Pfam" id="PF15697">
    <property type="entry name" value="DUF4666"/>
    <property type="match status" value="1"/>
</dbReference>
<sequence>MTTLQRSSVSFRRQGSSGRTWNDRLQFQALESKTSHSTFLRNKREEEPLTNLQRNQERNFNESKMVSSRSISSSSHSNDDQKVQRCFLSLLFRRCMGSPTA</sequence>
<keyword evidence="3" id="KW-1185">Reference proteome</keyword>
<feature type="compositionally biased region" description="Low complexity" evidence="1">
    <location>
        <begin position="63"/>
        <end position="76"/>
    </location>
</feature>
<dbReference type="InterPro" id="IPR031421">
    <property type="entry name" value="DUF4666"/>
</dbReference>
<proteinExistence type="predicted"/>
<gene>
    <name evidence="2" type="ORF">L484_010490</name>
</gene>
<dbReference type="AlphaFoldDB" id="W9QPJ5"/>
<accession>W9QPJ5</accession>
<feature type="region of interest" description="Disordered" evidence="1">
    <location>
        <begin position="36"/>
        <end position="80"/>
    </location>
</feature>
<dbReference type="PANTHER" id="PTHR33730">
    <property type="entry name" value="OS05G0542732 PROTEIN-RELATED"/>
    <property type="match status" value="1"/>
</dbReference>
<reference evidence="3" key="1">
    <citation type="submission" date="2013-01" db="EMBL/GenBank/DDBJ databases">
        <title>Draft Genome Sequence of a Mulberry Tree, Morus notabilis C.K. Schneid.</title>
        <authorList>
            <person name="He N."/>
            <person name="Zhao S."/>
        </authorList>
    </citation>
    <scope>NUCLEOTIDE SEQUENCE</scope>
</reference>
<dbReference type="PANTHER" id="PTHR33730:SF36">
    <property type="entry name" value="PLANT_PROTEIN"/>
    <property type="match status" value="1"/>
</dbReference>
<dbReference type="Proteomes" id="UP000030645">
    <property type="component" value="Unassembled WGS sequence"/>
</dbReference>
<dbReference type="EMBL" id="KE343933">
    <property type="protein sequence ID" value="EXB47705.1"/>
    <property type="molecule type" value="Genomic_DNA"/>
</dbReference>